<dbReference type="EMBL" id="CP122959">
    <property type="protein sequence ID" value="WGI18714.1"/>
    <property type="molecule type" value="Genomic_DNA"/>
</dbReference>
<keyword evidence="4" id="KW-0813">Transport</keyword>
<dbReference type="InterPro" id="IPR023298">
    <property type="entry name" value="ATPase_P-typ_TM_dom_sf"/>
</dbReference>
<protein>
    <recommendedName>
        <fullName evidence="3">P-type Cu(+) transporter</fullName>
        <ecNumber evidence="3">7.2.2.8</ecNumber>
    </recommendedName>
</protein>
<feature type="transmembrane region" description="Helical" evidence="18">
    <location>
        <begin position="197"/>
        <end position="215"/>
    </location>
</feature>
<dbReference type="Gene3D" id="3.40.50.1000">
    <property type="entry name" value="HAD superfamily/HAD-like"/>
    <property type="match status" value="1"/>
</dbReference>
<evidence type="ECO:0000256" key="17">
    <source>
        <dbReference type="ARBA" id="ARBA00049289"/>
    </source>
</evidence>
<dbReference type="NCBIfam" id="TIGR01525">
    <property type="entry name" value="ATPase-IB_hvy"/>
    <property type="match status" value="1"/>
</dbReference>
<evidence type="ECO:0000256" key="16">
    <source>
        <dbReference type="ARBA" id="ARBA00023136"/>
    </source>
</evidence>
<organism evidence="20 22">
    <name type="scientific">Latilactobacillus sakei</name>
    <name type="common">Lactobacillus sakei</name>
    <dbReference type="NCBI Taxonomy" id="1599"/>
    <lineage>
        <taxon>Bacteria</taxon>
        <taxon>Bacillati</taxon>
        <taxon>Bacillota</taxon>
        <taxon>Bacilli</taxon>
        <taxon>Lactobacillales</taxon>
        <taxon>Lactobacillaceae</taxon>
        <taxon>Latilactobacillus</taxon>
    </lineage>
</organism>
<dbReference type="InterPro" id="IPR036412">
    <property type="entry name" value="HAD-like_sf"/>
</dbReference>
<evidence type="ECO:0000256" key="11">
    <source>
        <dbReference type="ARBA" id="ARBA00022840"/>
    </source>
</evidence>
<evidence type="ECO:0000259" key="19">
    <source>
        <dbReference type="PROSITE" id="PS50846"/>
    </source>
</evidence>
<evidence type="ECO:0000313" key="21">
    <source>
        <dbReference type="EMBL" id="WGI18714.1"/>
    </source>
</evidence>
<evidence type="ECO:0000256" key="12">
    <source>
        <dbReference type="ARBA" id="ARBA00022967"/>
    </source>
</evidence>
<dbReference type="InterPro" id="IPR059000">
    <property type="entry name" value="ATPase_P-type_domA"/>
</dbReference>
<evidence type="ECO:0000313" key="22">
    <source>
        <dbReference type="Proteomes" id="UP000239650"/>
    </source>
</evidence>
<keyword evidence="8" id="KW-0677">Repeat</keyword>
<dbReference type="SUPFAM" id="SSF81653">
    <property type="entry name" value="Calcium ATPase, transduction domain A"/>
    <property type="match status" value="1"/>
</dbReference>
<dbReference type="Pfam" id="PF00403">
    <property type="entry name" value="HMA"/>
    <property type="match status" value="1"/>
</dbReference>
<dbReference type="InterPro" id="IPR044492">
    <property type="entry name" value="P_typ_ATPase_HD_dom"/>
</dbReference>
<keyword evidence="13 18" id="KW-1133">Transmembrane helix</keyword>
<keyword evidence="20" id="KW-0378">Hydrolase</keyword>
<evidence type="ECO:0000256" key="15">
    <source>
        <dbReference type="ARBA" id="ARBA00023065"/>
    </source>
</evidence>
<keyword evidence="6 18" id="KW-0812">Transmembrane</keyword>
<dbReference type="Gene3D" id="3.30.70.100">
    <property type="match status" value="1"/>
</dbReference>
<dbReference type="GO" id="GO:0140581">
    <property type="term" value="F:P-type monovalent copper transporter activity"/>
    <property type="evidence" value="ECO:0007669"/>
    <property type="project" value="UniProtKB-EC"/>
</dbReference>
<evidence type="ECO:0000256" key="13">
    <source>
        <dbReference type="ARBA" id="ARBA00022989"/>
    </source>
</evidence>
<keyword evidence="12" id="KW-1278">Translocase</keyword>
<dbReference type="InterPro" id="IPR008250">
    <property type="entry name" value="ATPase_P-typ_transduc_dom_A_sf"/>
</dbReference>
<dbReference type="PANTHER" id="PTHR43520">
    <property type="entry name" value="ATP7, ISOFORM B"/>
    <property type="match status" value="1"/>
</dbReference>
<proteinExistence type="inferred from homology"/>
<feature type="transmembrane region" description="Helical" evidence="18">
    <location>
        <begin position="376"/>
        <end position="399"/>
    </location>
</feature>
<name>A0AAE8LVU4_LATSK</name>
<evidence type="ECO:0000256" key="18">
    <source>
        <dbReference type="RuleBase" id="RU362081"/>
    </source>
</evidence>
<reference evidence="20 22" key="1">
    <citation type="submission" date="2018-02" db="EMBL/GenBank/DDBJ databases">
        <authorList>
            <person name="Rodrigo-Torres L."/>
            <person name="Arahal R. D."/>
            <person name="Lucena T."/>
        </authorList>
    </citation>
    <scope>NUCLEOTIDE SEQUENCE [LARGE SCALE GENOMIC DNA]</scope>
    <source>
        <strain evidence="20 22">CECT 9267</strain>
    </source>
</reference>
<keyword evidence="11 18" id="KW-0067">ATP-binding</keyword>
<dbReference type="GO" id="GO:0043682">
    <property type="term" value="F:P-type divalent copper transporter activity"/>
    <property type="evidence" value="ECO:0007669"/>
    <property type="project" value="TreeGrafter"/>
</dbReference>
<dbReference type="InterPro" id="IPR027256">
    <property type="entry name" value="P-typ_ATPase_IB"/>
</dbReference>
<evidence type="ECO:0000256" key="4">
    <source>
        <dbReference type="ARBA" id="ARBA00022448"/>
    </source>
</evidence>
<dbReference type="PRINTS" id="PR00943">
    <property type="entry name" value="CUATPASE"/>
</dbReference>
<evidence type="ECO:0000256" key="14">
    <source>
        <dbReference type="ARBA" id="ARBA00023008"/>
    </source>
</evidence>
<dbReference type="GO" id="GO:0016887">
    <property type="term" value="F:ATP hydrolysis activity"/>
    <property type="evidence" value="ECO:0007669"/>
    <property type="project" value="InterPro"/>
</dbReference>
<feature type="transmembrane region" description="Helical" evidence="18">
    <location>
        <begin position="719"/>
        <end position="738"/>
    </location>
</feature>
<keyword evidence="7 18" id="KW-0479">Metal-binding</keyword>
<keyword evidence="10" id="KW-0187">Copper transport</keyword>
<evidence type="ECO:0000256" key="7">
    <source>
        <dbReference type="ARBA" id="ARBA00022723"/>
    </source>
</evidence>
<dbReference type="NCBIfam" id="TIGR01511">
    <property type="entry name" value="ATPase-IB1_Cu"/>
    <property type="match status" value="1"/>
</dbReference>
<dbReference type="FunFam" id="3.30.70.100:FF:000005">
    <property type="entry name" value="Copper-exporting P-type ATPase A"/>
    <property type="match status" value="1"/>
</dbReference>
<dbReference type="AlphaFoldDB" id="A0AAE8LVU4"/>
<dbReference type="Proteomes" id="UP000239650">
    <property type="component" value="Unassembled WGS sequence"/>
</dbReference>
<dbReference type="InterPro" id="IPR018303">
    <property type="entry name" value="ATPase_P-typ_P_site"/>
</dbReference>
<dbReference type="GO" id="GO:0055070">
    <property type="term" value="P:copper ion homeostasis"/>
    <property type="evidence" value="ECO:0007669"/>
    <property type="project" value="TreeGrafter"/>
</dbReference>
<dbReference type="Gene3D" id="2.70.150.10">
    <property type="entry name" value="Calcium-transporting ATPase, cytoplasmic transduction domain A"/>
    <property type="match status" value="1"/>
</dbReference>
<dbReference type="PROSITE" id="PS50846">
    <property type="entry name" value="HMA_2"/>
    <property type="match status" value="1"/>
</dbReference>
<dbReference type="InterPro" id="IPR006121">
    <property type="entry name" value="HMA_dom"/>
</dbReference>
<dbReference type="PANTHER" id="PTHR43520:SF8">
    <property type="entry name" value="P-TYPE CU(+) TRANSPORTER"/>
    <property type="match status" value="1"/>
</dbReference>
<feature type="transmembrane region" description="Helical" evidence="18">
    <location>
        <begin position="691"/>
        <end position="713"/>
    </location>
</feature>
<keyword evidence="5 18" id="KW-1003">Cell membrane</keyword>
<dbReference type="SFLD" id="SFLDS00003">
    <property type="entry name" value="Haloacid_Dehalogenase"/>
    <property type="match status" value="1"/>
</dbReference>
<dbReference type="SUPFAM" id="SSF81665">
    <property type="entry name" value="Calcium ATPase, transmembrane domain M"/>
    <property type="match status" value="1"/>
</dbReference>
<dbReference type="Pfam" id="PF00122">
    <property type="entry name" value="E1-E2_ATPase"/>
    <property type="match status" value="1"/>
</dbReference>
<feature type="transmembrane region" description="Helical" evidence="18">
    <location>
        <begin position="95"/>
        <end position="115"/>
    </location>
</feature>
<evidence type="ECO:0000256" key="1">
    <source>
        <dbReference type="ARBA" id="ARBA00004651"/>
    </source>
</evidence>
<evidence type="ECO:0000256" key="10">
    <source>
        <dbReference type="ARBA" id="ARBA00022796"/>
    </source>
</evidence>
<evidence type="ECO:0000256" key="6">
    <source>
        <dbReference type="ARBA" id="ARBA00022692"/>
    </source>
</evidence>
<evidence type="ECO:0000256" key="5">
    <source>
        <dbReference type="ARBA" id="ARBA00022475"/>
    </source>
</evidence>
<dbReference type="NCBIfam" id="TIGR01494">
    <property type="entry name" value="ATPase_P-type"/>
    <property type="match status" value="1"/>
</dbReference>
<evidence type="ECO:0000313" key="20">
    <source>
        <dbReference type="EMBL" id="SPE20522.1"/>
    </source>
</evidence>
<dbReference type="EC" id="7.2.2.8" evidence="3"/>
<evidence type="ECO:0000256" key="9">
    <source>
        <dbReference type="ARBA" id="ARBA00022741"/>
    </source>
</evidence>
<dbReference type="InterPro" id="IPR023214">
    <property type="entry name" value="HAD_sf"/>
</dbReference>
<keyword evidence="9 18" id="KW-0547">Nucleotide-binding</keyword>
<dbReference type="EMBL" id="OKRC01000003">
    <property type="protein sequence ID" value="SPE20522.1"/>
    <property type="molecule type" value="Genomic_DNA"/>
</dbReference>
<accession>A0AAE8LVU4</accession>
<dbReference type="CDD" id="cd00371">
    <property type="entry name" value="HMA"/>
    <property type="match status" value="1"/>
</dbReference>
<keyword evidence="15" id="KW-0406">Ion transport</keyword>
<comment type="similarity">
    <text evidence="2 18">Belongs to the cation transport ATPase (P-type) (TC 3.A.3) family. Type IB subfamily.</text>
</comment>
<evidence type="ECO:0000256" key="3">
    <source>
        <dbReference type="ARBA" id="ARBA00012517"/>
    </source>
</evidence>
<dbReference type="PRINTS" id="PR00119">
    <property type="entry name" value="CATATPASE"/>
</dbReference>
<dbReference type="FunFam" id="2.70.150.10:FF:000020">
    <property type="entry name" value="Copper-exporting P-type ATPase A"/>
    <property type="match status" value="1"/>
</dbReference>
<dbReference type="Pfam" id="PF00702">
    <property type="entry name" value="Hydrolase"/>
    <property type="match status" value="1"/>
</dbReference>
<dbReference type="PROSITE" id="PS00154">
    <property type="entry name" value="ATPASE_E1_E2"/>
    <property type="match status" value="1"/>
</dbReference>
<reference evidence="21" key="2">
    <citation type="submission" date="2023-04" db="EMBL/GenBank/DDBJ databases">
        <title>Novel strain of Lactilactobacillus sakei and use thereof.</title>
        <authorList>
            <person name="Kim S.Y."/>
        </authorList>
    </citation>
    <scope>NUCLEOTIDE SEQUENCE</scope>
    <source>
        <strain evidence="21">HUP1</strain>
    </source>
</reference>
<dbReference type="InterPro" id="IPR023299">
    <property type="entry name" value="ATPase_P-typ_cyto_dom_N"/>
</dbReference>
<evidence type="ECO:0000256" key="2">
    <source>
        <dbReference type="ARBA" id="ARBA00006024"/>
    </source>
</evidence>
<dbReference type="GO" id="GO:0005886">
    <property type="term" value="C:plasma membrane"/>
    <property type="evidence" value="ECO:0007669"/>
    <property type="project" value="UniProtKB-SubCell"/>
</dbReference>
<sequence>MTTKTFNIDGMVCASCAQTIEGATQKLPGMQKAAVNLATEKMQVEYDDSELSVTAIEEAVSAAGYGATEQIDPEKEAQEIQAKRTAHLQVLWRRFWLSALVTLPLLYLSMGHMVGLPLPAFWQPMQAPVNFAVTQLVLTLPVLYWGRQFFIVGFKALFNGHPNMDSLVALGTSAAWGYSLIATLAIISGHIDLVTSLYYESASVILTLITLGKYFEARSKGQTSSAIEKLLNLAPKQATVLRDGVETTIDVAEVVVGDVLVVRPGEKVPVDGELIAGHSAVDESLITGESLPVEKQVGDVVIGASLNKNGHFQFKATKIGKDTALAQIVQLVEQAQGTKAPIARLADKIAGVFVPIVIGLALLSGLAWFFLGQESWLFALTITISVLVIACPCALGLATPTAIMVGTGKGAENGVLIKSGDALETAQHIQTVVLDKTGTITAGQPIVTDMVVYQGTEDDLLQLAASVEAGSEHPLASAISQAASERQLTLSAMTDFTAIPGYGLSAQVANQTILFGNQQLMAENGVAIEAGLKTAQQLAEQGKTPMYLAQDGQLQGVIAVADPVKATSQAAISRLQKMGIQVVMLTGDNQKTAQAIAHQVGIEQVISDVLPEQKAAQIKTLQATGQLVAMVGDGINDAPALAQADVGLAIGSGTDVAIESADIVLMHDDLMAVPTAFKLSRKTMQNIKENLFWAFAYNILGIPVAMGVLHLFGGPLLNPMIAGAAMSFSSVSVLLNALRLKRLKLS</sequence>
<dbReference type="SUPFAM" id="SSF55008">
    <property type="entry name" value="HMA, heavy metal-associated domain"/>
    <property type="match status" value="1"/>
</dbReference>
<dbReference type="InterPro" id="IPR001757">
    <property type="entry name" value="P_typ_ATPase"/>
</dbReference>
<dbReference type="Proteomes" id="UP001179858">
    <property type="component" value="Chromosome"/>
</dbReference>
<feature type="transmembrane region" description="Helical" evidence="18">
    <location>
        <begin position="167"/>
        <end position="191"/>
    </location>
</feature>
<dbReference type="SUPFAM" id="SSF56784">
    <property type="entry name" value="HAD-like"/>
    <property type="match status" value="1"/>
</dbReference>
<gene>
    <name evidence="20" type="primary">copA</name>
    <name evidence="20" type="ORF">LAS9267_00910</name>
    <name evidence="21" type="ORF">QBD03_08135</name>
</gene>
<dbReference type="CDD" id="cd02094">
    <property type="entry name" value="P-type_ATPase_Cu-like"/>
    <property type="match status" value="1"/>
</dbReference>
<keyword evidence="14" id="KW-0186">Copper</keyword>
<dbReference type="GO" id="GO:0005507">
    <property type="term" value="F:copper ion binding"/>
    <property type="evidence" value="ECO:0007669"/>
    <property type="project" value="TreeGrafter"/>
</dbReference>
<feature type="transmembrane region" description="Helical" evidence="18">
    <location>
        <begin position="349"/>
        <end position="370"/>
    </location>
</feature>
<dbReference type="FunFam" id="3.40.50.1000:FF:000031">
    <property type="entry name" value="Probable copper-transporting ATPase HMA5"/>
    <property type="match status" value="1"/>
</dbReference>
<dbReference type="InterPro" id="IPR036163">
    <property type="entry name" value="HMA_dom_sf"/>
</dbReference>
<dbReference type="SFLD" id="SFLDG00002">
    <property type="entry name" value="C1.7:_P-type_atpase_like"/>
    <property type="match status" value="1"/>
</dbReference>
<keyword evidence="16 18" id="KW-0472">Membrane</keyword>
<comment type="catalytic activity">
    <reaction evidence="17">
        <text>Cu(+)(in) + ATP + H2O = Cu(+)(out) + ADP + phosphate + H(+)</text>
        <dbReference type="Rhea" id="RHEA:25792"/>
        <dbReference type="ChEBI" id="CHEBI:15377"/>
        <dbReference type="ChEBI" id="CHEBI:15378"/>
        <dbReference type="ChEBI" id="CHEBI:30616"/>
        <dbReference type="ChEBI" id="CHEBI:43474"/>
        <dbReference type="ChEBI" id="CHEBI:49552"/>
        <dbReference type="ChEBI" id="CHEBI:456216"/>
        <dbReference type="EC" id="7.2.2.8"/>
    </reaction>
</comment>
<comment type="subcellular location">
    <subcellularLocation>
        <location evidence="1">Cell membrane</location>
        <topology evidence="1">Multi-pass membrane protein</topology>
    </subcellularLocation>
</comment>
<feature type="transmembrane region" description="Helical" evidence="18">
    <location>
        <begin position="127"/>
        <end position="146"/>
    </location>
</feature>
<dbReference type="SFLD" id="SFLDF00027">
    <property type="entry name" value="p-type_atpase"/>
    <property type="match status" value="1"/>
</dbReference>
<dbReference type="Gene3D" id="3.40.1110.10">
    <property type="entry name" value="Calcium-transporting ATPase, cytoplasmic domain N"/>
    <property type="match status" value="1"/>
</dbReference>
<feature type="domain" description="HMA" evidence="19">
    <location>
        <begin position="2"/>
        <end position="68"/>
    </location>
</feature>
<dbReference type="GO" id="GO:0005524">
    <property type="term" value="F:ATP binding"/>
    <property type="evidence" value="ECO:0007669"/>
    <property type="project" value="UniProtKB-UniRule"/>
</dbReference>
<evidence type="ECO:0000256" key="8">
    <source>
        <dbReference type="ARBA" id="ARBA00022737"/>
    </source>
</evidence>